<evidence type="ECO:0000256" key="4">
    <source>
        <dbReference type="ARBA" id="ARBA00023186"/>
    </source>
</evidence>
<comment type="domain">
    <text evidence="5">The PRC barrel domain binds ribosomal protein uS19.</text>
</comment>
<evidence type="ECO:0000313" key="9">
    <source>
        <dbReference type="Proteomes" id="UP000298616"/>
    </source>
</evidence>
<dbReference type="InterPro" id="IPR056792">
    <property type="entry name" value="PRC_RimM"/>
</dbReference>
<keyword evidence="9" id="KW-1185">Reference proteome</keyword>
<evidence type="ECO:0000256" key="3">
    <source>
        <dbReference type="ARBA" id="ARBA00022552"/>
    </source>
</evidence>
<organism evidence="8 9">
    <name type="scientific">Mangrovivirga cuniculi</name>
    <dbReference type="NCBI Taxonomy" id="2715131"/>
    <lineage>
        <taxon>Bacteria</taxon>
        <taxon>Pseudomonadati</taxon>
        <taxon>Bacteroidota</taxon>
        <taxon>Cytophagia</taxon>
        <taxon>Cytophagales</taxon>
        <taxon>Mangrovivirgaceae</taxon>
        <taxon>Mangrovivirga</taxon>
    </lineage>
</organism>
<keyword evidence="1 5" id="KW-0963">Cytoplasm</keyword>
<comment type="similarity">
    <text evidence="5">Belongs to the RimM family.</text>
</comment>
<dbReference type="SUPFAM" id="SSF50346">
    <property type="entry name" value="PRC-barrel domain"/>
    <property type="match status" value="1"/>
</dbReference>
<dbReference type="Pfam" id="PF01782">
    <property type="entry name" value="RimM"/>
    <property type="match status" value="1"/>
</dbReference>
<dbReference type="PANTHER" id="PTHR33692:SF1">
    <property type="entry name" value="RIBOSOME MATURATION FACTOR RIMM"/>
    <property type="match status" value="1"/>
</dbReference>
<dbReference type="GO" id="GO:0043022">
    <property type="term" value="F:ribosome binding"/>
    <property type="evidence" value="ECO:0007669"/>
    <property type="project" value="InterPro"/>
</dbReference>
<dbReference type="Proteomes" id="UP000298616">
    <property type="component" value="Chromosome"/>
</dbReference>
<keyword evidence="3 5" id="KW-0698">rRNA processing</keyword>
<feature type="domain" description="Ribosome maturation factor RimM PRC barrel" evidence="7">
    <location>
        <begin position="102"/>
        <end position="168"/>
    </location>
</feature>
<dbReference type="SUPFAM" id="SSF50447">
    <property type="entry name" value="Translation proteins"/>
    <property type="match status" value="1"/>
</dbReference>
<accession>A0A4D7JEW0</accession>
<sequence length="175" mass="19780">MDINSCFQLGYITRLHGVQGELQIFIDSDNPEEYSEMESVFVEIDGQLVPFFIESLSVKGNKGIIAFEDIQTLEEAEKMKGHGLYLPLQALPELTGNQFYYHEIVGFKIIDENQGELGVVNHIINHPGQDLIVMDFKDSEVLIPVNDVILKGLDRDEKILKVDLPDGLLDVYLND</sequence>
<proteinExistence type="inferred from homology"/>
<dbReference type="RefSeq" id="WP_137088865.1">
    <property type="nucleotide sequence ID" value="NZ_CP028923.1"/>
</dbReference>
<dbReference type="InterPro" id="IPR011961">
    <property type="entry name" value="RimM"/>
</dbReference>
<evidence type="ECO:0000256" key="5">
    <source>
        <dbReference type="HAMAP-Rule" id="MF_00014"/>
    </source>
</evidence>
<evidence type="ECO:0000259" key="6">
    <source>
        <dbReference type="Pfam" id="PF01782"/>
    </source>
</evidence>
<evidence type="ECO:0000256" key="1">
    <source>
        <dbReference type="ARBA" id="ARBA00022490"/>
    </source>
</evidence>
<keyword evidence="4 5" id="KW-0143">Chaperone</keyword>
<comment type="function">
    <text evidence="5">An accessory protein needed during the final step in the assembly of 30S ribosomal subunit, possibly for assembly of the head region. Essential for efficient processing of 16S rRNA. May be needed both before and after RbfA during the maturation of 16S rRNA. It has affinity for free ribosomal 30S subunits but not for 70S ribosomes.</text>
</comment>
<dbReference type="Gene3D" id="2.30.30.240">
    <property type="entry name" value="PRC-barrel domain"/>
    <property type="match status" value="1"/>
</dbReference>
<evidence type="ECO:0000259" key="7">
    <source>
        <dbReference type="Pfam" id="PF24986"/>
    </source>
</evidence>
<gene>
    <name evidence="5 8" type="primary">rimM</name>
    <name evidence="8" type="ORF">DCC35_00115</name>
</gene>
<dbReference type="EMBL" id="CP028923">
    <property type="protein sequence ID" value="QCK13267.1"/>
    <property type="molecule type" value="Genomic_DNA"/>
</dbReference>
<dbReference type="Pfam" id="PF24986">
    <property type="entry name" value="PRC_RimM"/>
    <property type="match status" value="1"/>
</dbReference>
<dbReference type="GO" id="GO:0042274">
    <property type="term" value="P:ribosomal small subunit biogenesis"/>
    <property type="evidence" value="ECO:0007669"/>
    <property type="project" value="UniProtKB-UniRule"/>
</dbReference>
<comment type="subcellular location">
    <subcellularLocation>
        <location evidence="5">Cytoplasm</location>
    </subcellularLocation>
</comment>
<feature type="domain" description="RimM N-terminal" evidence="6">
    <location>
        <begin position="9"/>
        <end position="87"/>
    </location>
</feature>
<dbReference type="InterPro" id="IPR009000">
    <property type="entry name" value="Transl_B-barrel_sf"/>
</dbReference>
<dbReference type="Gene3D" id="2.40.30.60">
    <property type="entry name" value="RimM"/>
    <property type="match status" value="1"/>
</dbReference>
<dbReference type="KEGG" id="fpf:DCC35_00115"/>
<dbReference type="OrthoDB" id="9810331at2"/>
<dbReference type="InterPro" id="IPR036976">
    <property type="entry name" value="RimM_N_sf"/>
</dbReference>
<dbReference type="InterPro" id="IPR002676">
    <property type="entry name" value="RimM_N"/>
</dbReference>
<dbReference type="PANTHER" id="PTHR33692">
    <property type="entry name" value="RIBOSOME MATURATION FACTOR RIMM"/>
    <property type="match status" value="1"/>
</dbReference>
<evidence type="ECO:0000313" key="8">
    <source>
        <dbReference type="EMBL" id="QCK13267.1"/>
    </source>
</evidence>
<dbReference type="InterPro" id="IPR011033">
    <property type="entry name" value="PRC_barrel-like_sf"/>
</dbReference>
<name>A0A4D7JEW0_9BACT</name>
<reference evidence="8 9" key="1">
    <citation type="submission" date="2018-04" db="EMBL/GenBank/DDBJ databases">
        <title>Complete genome uncultured novel isolate.</title>
        <authorList>
            <person name="Merlino G."/>
        </authorList>
    </citation>
    <scope>NUCLEOTIDE SEQUENCE [LARGE SCALE GENOMIC DNA]</scope>
    <source>
        <strain evidence="9">R1DC9</strain>
    </source>
</reference>
<dbReference type="GO" id="GO:0006364">
    <property type="term" value="P:rRNA processing"/>
    <property type="evidence" value="ECO:0007669"/>
    <property type="project" value="UniProtKB-UniRule"/>
</dbReference>
<dbReference type="GO" id="GO:0005840">
    <property type="term" value="C:ribosome"/>
    <property type="evidence" value="ECO:0007669"/>
    <property type="project" value="InterPro"/>
</dbReference>
<dbReference type="NCBIfam" id="TIGR02273">
    <property type="entry name" value="16S_RimM"/>
    <property type="match status" value="1"/>
</dbReference>
<comment type="subunit">
    <text evidence="5">Binds ribosomal protein uS19.</text>
</comment>
<evidence type="ECO:0000256" key="2">
    <source>
        <dbReference type="ARBA" id="ARBA00022517"/>
    </source>
</evidence>
<dbReference type="HAMAP" id="MF_00014">
    <property type="entry name" value="Ribosome_mat_RimM"/>
    <property type="match status" value="1"/>
</dbReference>
<keyword evidence="2 5" id="KW-0690">Ribosome biogenesis</keyword>
<dbReference type="GO" id="GO:0005737">
    <property type="term" value="C:cytoplasm"/>
    <property type="evidence" value="ECO:0007669"/>
    <property type="project" value="UniProtKB-SubCell"/>
</dbReference>
<protein>
    <recommendedName>
        <fullName evidence="5">Ribosome maturation factor RimM</fullName>
    </recommendedName>
</protein>
<dbReference type="AlphaFoldDB" id="A0A4D7JEW0"/>